<dbReference type="EMBL" id="GBBK01004067">
    <property type="protein sequence ID" value="JAC20415.1"/>
    <property type="molecule type" value="mRNA"/>
</dbReference>
<evidence type="ECO:0000256" key="2">
    <source>
        <dbReference type="SAM" id="MobiDB-lite"/>
    </source>
</evidence>
<accession>A0A023FGY1</accession>
<evidence type="ECO:0000313" key="3">
    <source>
        <dbReference type="EMBL" id="JAC20415.1"/>
    </source>
</evidence>
<comment type="similarity">
    <text evidence="1">Belongs to the UPF0488 family.</text>
</comment>
<organism evidence="3">
    <name type="scientific">Amblyomma cajennense</name>
    <name type="common">Cayenne tick</name>
    <name type="synonym">Acarus cajennensis</name>
    <dbReference type="NCBI Taxonomy" id="34607"/>
    <lineage>
        <taxon>Eukaryota</taxon>
        <taxon>Metazoa</taxon>
        <taxon>Ecdysozoa</taxon>
        <taxon>Arthropoda</taxon>
        <taxon>Chelicerata</taxon>
        <taxon>Arachnida</taxon>
        <taxon>Acari</taxon>
        <taxon>Parasitiformes</taxon>
        <taxon>Ixodida</taxon>
        <taxon>Ixodoidea</taxon>
        <taxon>Ixodidae</taxon>
        <taxon>Amblyomminae</taxon>
        <taxon>Amblyomma</taxon>
    </lineage>
</organism>
<dbReference type="PANTHER" id="PTHR13602:SF2">
    <property type="entry name" value="UPF0488 PROTEIN C8ORF33"/>
    <property type="match status" value="1"/>
</dbReference>
<dbReference type="PANTHER" id="PTHR13602">
    <property type="entry name" value="UPF0488 PROTEIN C8ORF33"/>
    <property type="match status" value="1"/>
</dbReference>
<name>A0A023FGY1_AMBCJ</name>
<proteinExistence type="evidence at transcript level"/>
<reference evidence="3" key="1">
    <citation type="submission" date="2014-03" db="EMBL/GenBank/DDBJ databases">
        <title>The sialotranscriptome of Amblyomma triste, Amblyomma parvum and Amblyomma cajennense ticks, uncovered by 454-based RNA-seq.</title>
        <authorList>
            <person name="Garcia G.R."/>
            <person name="Gardinassi L.G."/>
            <person name="Ribeiro J.M."/>
            <person name="Anatriello E."/>
            <person name="Ferreira B.R."/>
            <person name="Moreira H.N."/>
            <person name="Mafra C."/>
            <person name="Olegario M.M."/>
            <person name="Szabo P.J."/>
            <person name="Miranda-Santos I.K."/>
            <person name="Maruyama S.R."/>
        </authorList>
    </citation>
    <scope>NUCLEOTIDE SEQUENCE</scope>
    <source>
        <strain evidence="3">Uberlandia</strain>
        <tissue evidence="3">Salivary glands</tissue>
    </source>
</reference>
<sequence length="161" mass="18134">MHRRKKLPVQKLPPSQTTPSTSSLNSEDAGDEEDAGEKFERELTWCIEQLNASLSKIDSKKKNYSEHLRALQTLQSAKAPLAKKRQVMSMTLGNYREKMKEEKAKFVAESTQKTRLQPQSSPETKSVFLRKVAVPNKDSSSGVPASVTEFKFNFSIDPEDS</sequence>
<dbReference type="Pfam" id="PF15393">
    <property type="entry name" value="DUF4615"/>
    <property type="match status" value="1"/>
</dbReference>
<dbReference type="InterPro" id="IPR029274">
    <property type="entry name" value="DUF4615"/>
</dbReference>
<feature type="compositionally biased region" description="Low complexity" evidence="2">
    <location>
        <begin position="13"/>
        <end position="23"/>
    </location>
</feature>
<feature type="region of interest" description="Disordered" evidence="2">
    <location>
        <begin position="1"/>
        <end position="37"/>
    </location>
</feature>
<feature type="region of interest" description="Disordered" evidence="2">
    <location>
        <begin position="108"/>
        <end position="127"/>
    </location>
</feature>
<evidence type="ECO:0000256" key="1">
    <source>
        <dbReference type="ARBA" id="ARBA00005707"/>
    </source>
</evidence>
<feature type="compositionally biased region" description="Polar residues" evidence="2">
    <location>
        <begin position="109"/>
        <end position="124"/>
    </location>
</feature>
<dbReference type="AlphaFoldDB" id="A0A023FGY1"/>
<protein>
    <submittedName>
        <fullName evidence="3">Uncharacterized protein</fullName>
    </submittedName>
</protein>